<dbReference type="Proteomes" id="UP000539372">
    <property type="component" value="Unassembled WGS sequence"/>
</dbReference>
<dbReference type="InterPro" id="IPR050400">
    <property type="entry name" value="Bact_Cytoskel_RodZ"/>
</dbReference>
<dbReference type="Gene3D" id="1.10.260.40">
    <property type="entry name" value="lambda repressor-like DNA-binding domains"/>
    <property type="match status" value="1"/>
</dbReference>
<feature type="transmembrane region" description="Helical" evidence="2">
    <location>
        <begin position="119"/>
        <end position="137"/>
    </location>
</feature>
<dbReference type="Pfam" id="PF13464">
    <property type="entry name" value="RodZ_C"/>
    <property type="match status" value="1"/>
</dbReference>
<dbReference type="InterPro" id="IPR010982">
    <property type="entry name" value="Lambda_DNA-bd_dom_sf"/>
</dbReference>
<accession>A0A7Y0DY69</accession>
<name>A0A7Y0DY69_9PROT</name>
<feature type="compositionally biased region" description="Low complexity" evidence="1">
    <location>
        <begin position="260"/>
        <end position="307"/>
    </location>
</feature>
<dbReference type="EMBL" id="JABBNT010000001">
    <property type="protein sequence ID" value="NMM43787.1"/>
    <property type="molecule type" value="Genomic_DNA"/>
</dbReference>
<protein>
    <submittedName>
        <fullName evidence="4">DUF4115 domain-containing protein</fullName>
    </submittedName>
</protein>
<feature type="compositionally biased region" description="Pro residues" evidence="1">
    <location>
        <begin position="308"/>
        <end position="320"/>
    </location>
</feature>
<dbReference type="RefSeq" id="WP_169624034.1">
    <property type="nucleotide sequence ID" value="NZ_JABBNT010000001.1"/>
</dbReference>
<keyword evidence="2" id="KW-0472">Membrane</keyword>
<dbReference type="Pfam" id="PF13413">
    <property type="entry name" value="HTH_25"/>
    <property type="match status" value="1"/>
</dbReference>
<feature type="region of interest" description="Disordered" evidence="1">
    <location>
        <begin position="164"/>
        <end position="381"/>
    </location>
</feature>
<feature type="compositionally biased region" description="Low complexity" evidence="1">
    <location>
        <begin position="321"/>
        <end position="378"/>
    </location>
</feature>
<proteinExistence type="predicted"/>
<evidence type="ECO:0000313" key="5">
    <source>
        <dbReference type="Proteomes" id="UP000539372"/>
    </source>
</evidence>
<comment type="caution">
    <text evidence="4">The sequence shown here is derived from an EMBL/GenBank/DDBJ whole genome shotgun (WGS) entry which is preliminary data.</text>
</comment>
<gene>
    <name evidence="4" type="ORF">HH303_04820</name>
</gene>
<evidence type="ECO:0000259" key="3">
    <source>
        <dbReference type="Pfam" id="PF13464"/>
    </source>
</evidence>
<organism evidence="4 5">
    <name type="scientific">Pacificispira spongiicola</name>
    <dbReference type="NCBI Taxonomy" id="2729598"/>
    <lineage>
        <taxon>Bacteria</taxon>
        <taxon>Pseudomonadati</taxon>
        <taxon>Pseudomonadota</taxon>
        <taxon>Alphaproteobacteria</taxon>
        <taxon>Rhodospirillales</taxon>
        <taxon>Rhodospirillaceae</taxon>
        <taxon>Pacificispira</taxon>
    </lineage>
</organism>
<feature type="domain" description="Cytoskeleton protein RodZ-like C-terminal" evidence="3">
    <location>
        <begin position="387"/>
        <end position="453"/>
    </location>
</feature>
<keyword evidence="5" id="KW-1185">Reference proteome</keyword>
<feature type="compositionally biased region" description="Low complexity" evidence="1">
    <location>
        <begin position="191"/>
        <end position="250"/>
    </location>
</feature>
<evidence type="ECO:0000256" key="2">
    <source>
        <dbReference type="SAM" id="Phobius"/>
    </source>
</evidence>
<dbReference type="PANTHER" id="PTHR34475">
    <property type="match status" value="1"/>
</dbReference>
<keyword evidence="2" id="KW-1133">Transmembrane helix</keyword>
<dbReference type="AlphaFoldDB" id="A0A7Y0DY69"/>
<reference evidence="4 5" key="1">
    <citation type="submission" date="2020-04" db="EMBL/GenBank/DDBJ databases">
        <title>Rhodospirillaceae bacterium KN72 isolated from deep sea.</title>
        <authorList>
            <person name="Zhang D.-C."/>
        </authorList>
    </citation>
    <scope>NUCLEOTIDE SEQUENCE [LARGE SCALE GENOMIC DNA]</scope>
    <source>
        <strain evidence="4 5">KN72</strain>
    </source>
</reference>
<keyword evidence="2" id="KW-0812">Transmembrane</keyword>
<sequence length="464" mass="47514">MTASAEKQQPHLVVDSERPGAGVGAILRGARLARDEDLREVASALRIRLPYLQALEDGDVSALPGVTYGIGFVRAYAAYLDLNVEETVARFKSEVSGIHRRTQLSFPEPLPGNRVPGGALLLIVLILAGAVYGGWLYTSSQNMSFTEAVEQVPQRLMALLKQEDEVAPTTADSQATDPAAAVNPTVGGQQAAEEPTADAAAPSETAAVAEPTADAAPAMDETATGSDADPVPATETATAPAVSAPTESAPETPSADAQVAEPAATIPEEAPATETQPSETAPAPEATTEATPEPSAEPESAITVEELPNPPAAPEPPTASPPSTEAEMTDQAAATTASTAEPEAPVSSSAAEEQVAEATTTDDVAAPATTAPEVAAEPSTPSRIIVQATSDSWIQVTDAGGSVVYEQLMLTGDIYRVPDRDGLKLTTGNAGALKIVVDGTTIPPIGESGEVRRDIALTPDALKP</sequence>
<dbReference type="InterPro" id="IPR025194">
    <property type="entry name" value="RodZ-like_C"/>
</dbReference>
<dbReference type="GO" id="GO:0003677">
    <property type="term" value="F:DNA binding"/>
    <property type="evidence" value="ECO:0007669"/>
    <property type="project" value="InterPro"/>
</dbReference>
<evidence type="ECO:0000313" key="4">
    <source>
        <dbReference type="EMBL" id="NMM43787.1"/>
    </source>
</evidence>
<evidence type="ECO:0000256" key="1">
    <source>
        <dbReference type="SAM" id="MobiDB-lite"/>
    </source>
</evidence>
<dbReference type="PANTHER" id="PTHR34475:SF1">
    <property type="entry name" value="CYTOSKELETON PROTEIN RODZ"/>
    <property type="match status" value="1"/>
</dbReference>